<reference evidence="23 24" key="1">
    <citation type="submission" date="2022-09" db="EMBL/GenBank/DDBJ databases">
        <title>Chelativorans salina sp. nov., a novel slightly halophilic bacterium isolated from a saline lake sediment enrichment.</title>
        <authorList>
            <person name="Gao L."/>
            <person name="Fang B.-Z."/>
            <person name="Li W.-J."/>
        </authorList>
    </citation>
    <scope>NUCLEOTIDE SEQUENCE [LARGE SCALE GENOMIC DNA]</scope>
    <source>
        <strain evidence="23 24">EGI FJ00035</strain>
    </source>
</reference>
<dbReference type="Pfam" id="PF01077">
    <property type="entry name" value="NIR_SIR"/>
    <property type="match status" value="1"/>
</dbReference>
<keyword evidence="15 17" id="KW-0534">Nitrate assimilation</keyword>
<evidence type="ECO:0000256" key="17">
    <source>
        <dbReference type="PIRNR" id="PIRNR037149"/>
    </source>
</evidence>
<dbReference type="PANTHER" id="PTHR43809:SF1">
    <property type="entry name" value="NITRITE REDUCTASE (NADH) LARGE SUBUNIT"/>
    <property type="match status" value="1"/>
</dbReference>
<comment type="similarity">
    <text evidence="5">Belongs to the nitrite and sulfite reductase 4Fe-4S domain family.</text>
</comment>
<dbReference type="Gene3D" id="3.30.413.10">
    <property type="entry name" value="Sulfite Reductase Hemoprotein, domain 1"/>
    <property type="match status" value="1"/>
</dbReference>
<organism evidence="23 24">
    <name type="scientific">Chelativorans salis</name>
    <dbReference type="NCBI Taxonomy" id="2978478"/>
    <lineage>
        <taxon>Bacteria</taxon>
        <taxon>Pseudomonadati</taxon>
        <taxon>Pseudomonadota</taxon>
        <taxon>Alphaproteobacteria</taxon>
        <taxon>Hyphomicrobiales</taxon>
        <taxon>Phyllobacteriaceae</taxon>
        <taxon>Chelativorans</taxon>
    </lineage>
</organism>
<evidence type="ECO:0000259" key="19">
    <source>
        <dbReference type="Pfam" id="PF03460"/>
    </source>
</evidence>
<keyword evidence="14" id="KW-0411">Iron-sulfur</keyword>
<keyword evidence="12" id="KW-0560">Oxidoreductase</keyword>
<comment type="cofactor">
    <cofactor evidence="3 17">
        <name>FAD</name>
        <dbReference type="ChEBI" id="CHEBI:57692"/>
    </cofactor>
</comment>
<dbReference type="InterPro" id="IPR006066">
    <property type="entry name" value="NO2/SO3_Rdtase_FeS/sirohaem_BS"/>
</dbReference>
<evidence type="ECO:0000256" key="7">
    <source>
        <dbReference type="ARBA" id="ARBA00022617"/>
    </source>
</evidence>
<proteinExistence type="inferred from homology"/>
<dbReference type="Gene3D" id="1.10.10.1100">
    <property type="entry name" value="BFD-like [2Fe-2S]-binding domain"/>
    <property type="match status" value="1"/>
</dbReference>
<dbReference type="PRINTS" id="PR00368">
    <property type="entry name" value="FADPNR"/>
</dbReference>
<dbReference type="NCBIfam" id="TIGR02374">
    <property type="entry name" value="nitri_red_nirB"/>
    <property type="match status" value="1"/>
</dbReference>
<evidence type="ECO:0000256" key="13">
    <source>
        <dbReference type="ARBA" id="ARBA00023004"/>
    </source>
</evidence>
<keyword evidence="9" id="KW-0001">2Fe-2S</keyword>
<evidence type="ECO:0000259" key="20">
    <source>
        <dbReference type="Pfam" id="PF04324"/>
    </source>
</evidence>
<dbReference type="SUPFAM" id="SSF56014">
    <property type="entry name" value="Nitrite and sulphite reductase 4Fe-4S domain-like"/>
    <property type="match status" value="1"/>
</dbReference>
<dbReference type="Gene3D" id="3.30.390.30">
    <property type="match status" value="1"/>
</dbReference>
<dbReference type="PRINTS" id="PR00397">
    <property type="entry name" value="SIROHAEM"/>
</dbReference>
<evidence type="ECO:0000256" key="11">
    <source>
        <dbReference type="ARBA" id="ARBA00022827"/>
    </source>
</evidence>
<comment type="pathway">
    <text evidence="4">Nitrogen metabolism; nitrate reduction (assimilation).</text>
</comment>
<sequence length="815" mass="88755">MTEKLVVVGAGMASGRMLEHLFEANPDAFDVTLFGAEPRGNYNRIMLSPVLAGEKTYDEIVTHDANWYAENGVNCRFGETVTRIDRKAKVVFSGERETPYDKLVIATGSAPFIIPIAGKDLPGVMAFRDLDDVDAMAAAAGKPNAKAVVIGGGLLGLEAAAALRLRGMEVVVLHLMGHLMERQLDPAAGYLLQKELEGRGIKIHCKAQTKAVLGEERAEAVVLEDGTIYPADIVVMAVGIRPETRIAVDAGLYVERGIVVNDQMVSSDPDILAVGECVEHESICYGLVAPLYDMAKVAAKTLVKEDAAFRPVETATQLKVTGVNLYSAGDFAEGDDREEIVLRDGSAGIYKRLVLKENRILGAVLYGETADGSWFFNMLKKGTDVAEMRDTLIFGQAYQGGGQLDPMAAVAALPDDTEICGCNGVCKGKIVGTITEKGLTTLDAVRAHTKASNSCGTCTGLVEQLMRLTLGDTYNPAAVQPMCGCTDLGHDDVRRLIKAKGLKTIPAVMQELEWKTSCGCAKCRPALNYYLVADWPDEYADDYQSRFVNERVHANIQKDGTYSVVPRMWGGVTSSKELRAIADVVDKFNIPTVKVTGGQRIDMLGIQKEDLPAVWADLSKAGFVSGHAYAKGLRTVKTCVGSDWCRFGTQDSTGLGIRIEKFMWGSWTPAKVKMAVSGCPRNCAEATCKDVGVVCVDSGFEIHFAGAAGLDIKGTEVLGLVKTEDEALEVIVALVQMYREQARYLERIYKWAKRVGIEEIRRQIMEDTGKRKAFFDRFVFSQKFAQVDPWSERVSGKDKHEFKPMAELGFPQAAE</sequence>
<evidence type="ECO:0000256" key="14">
    <source>
        <dbReference type="ARBA" id="ARBA00023014"/>
    </source>
</evidence>
<dbReference type="InterPro" id="IPR052034">
    <property type="entry name" value="NasD-like"/>
</dbReference>
<dbReference type="EMBL" id="JAOCZP010000003">
    <property type="protein sequence ID" value="MCT7375748.1"/>
    <property type="molecule type" value="Genomic_DNA"/>
</dbReference>
<dbReference type="InterPro" id="IPR023753">
    <property type="entry name" value="FAD/NAD-binding_dom"/>
</dbReference>
<gene>
    <name evidence="23" type="primary">nirB</name>
    <name evidence="23" type="ORF">N5A92_11960</name>
</gene>
<evidence type="ECO:0000313" key="23">
    <source>
        <dbReference type="EMBL" id="MCT7375748.1"/>
    </source>
</evidence>
<keyword evidence="7" id="KW-0349">Heme</keyword>
<evidence type="ECO:0000256" key="5">
    <source>
        <dbReference type="ARBA" id="ARBA00010429"/>
    </source>
</evidence>
<dbReference type="Pfam" id="PF18267">
    <property type="entry name" value="Rubredoxin_C"/>
    <property type="match status" value="1"/>
</dbReference>
<dbReference type="SUPFAM" id="SSF55124">
    <property type="entry name" value="Nitrite/Sulfite reductase N-terminal domain-like"/>
    <property type="match status" value="1"/>
</dbReference>
<dbReference type="InterPro" id="IPR041854">
    <property type="entry name" value="BFD-like_2Fe2S-bd_dom_sf"/>
</dbReference>
<feature type="domain" description="Nitrite/sulphite reductase 4Fe-4S" evidence="18">
    <location>
        <begin position="630"/>
        <end position="771"/>
    </location>
</feature>
<evidence type="ECO:0000256" key="9">
    <source>
        <dbReference type="ARBA" id="ARBA00022714"/>
    </source>
</evidence>
<dbReference type="PROSITE" id="PS00365">
    <property type="entry name" value="NIR_SIR"/>
    <property type="match status" value="1"/>
</dbReference>
<keyword evidence="10" id="KW-0479">Metal-binding</keyword>
<keyword evidence="11 17" id="KW-0274">FAD</keyword>
<dbReference type="RefSeq" id="WP_260902887.1">
    <property type="nucleotide sequence ID" value="NZ_JAOCZP010000003.1"/>
</dbReference>
<dbReference type="PANTHER" id="PTHR43809">
    <property type="entry name" value="NITRITE REDUCTASE (NADH) LARGE SUBUNIT"/>
    <property type="match status" value="1"/>
</dbReference>
<evidence type="ECO:0000256" key="12">
    <source>
        <dbReference type="ARBA" id="ARBA00023002"/>
    </source>
</evidence>
<dbReference type="PIRSF" id="PIRSF037149">
    <property type="entry name" value="NirB"/>
    <property type="match status" value="1"/>
</dbReference>
<dbReference type="CDD" id="cd19943">
    <property type="entry name" value="NirB_Fer2_BFD-like_1"/>
    <property type="match status" value="1"/>
</dbReference>
<dbReference type="InterPro" id="IPR006067">
    <property type="entry name" value="NO2/SO3_Rdtase_4Fe4S_dom"/>
</dbReference>
<keyword evidence="24" id="KW-1185">Reference proteome</keyword>
<comment type="cofactor">
    <cofactor evidence="1">
        <name>siroheme</name>
        <dbReference type="ChEBI" id="CHEBI:60052"/>
    </cofactor>
</comment>
<evidence type="ECO:0000256" key="1">
    <source>
        <dbReference type="ARBA" id="ARBA00001929"/>
    </source>
</evidence>
<dbReference type="Proteomes" id="UP001320831">
    <property type="component" value="Unassembled WGS sequence"/>
</dbReference>
<keyword evidence="6" id="KW-0004">4Fe-4S</keyword>
<dbReference type="InterPro" id="IPR036136">
    <property type="entry name" value="Nit/Sulf_reduc_fer-like_dom_sf"/>
</dbReference>
<dbReference type="InterPro" id="IPR016156">
    <property type="entry name" value="FAD/NAD-linked_Rdtase_dimer_sf"/>
</dbReference>
<feature type="domain" description="FAD/NAD(P)-binding" evidence="21">
    <location>
        <begin position="4"/>
        <end position="280"/>
    </location>
</feature>
<dbReference type="Pfam" id="PF03460">
    <property type="entry name" value="NIR_SIR_ferr"/>
    <property type="match status" value="1"/>
</dbReference>
<name>A0ABT2LQ32_9HYPH</name>
<protein>
    <submittedName>
        <fullName evidence="23">Nitrite reductase large subunit NirB</fullName>
    </submittedName>
</protein>
<keyword evidence="8 17" id="KW-0285">Flavoprotein</keyword>
<evidence type="ECO:0000259" key="18">
    <source>
        <dbReference type="Pfam" id="PF01077"/>
    </source>
</evidence>
<keyword evidence="13" id="KW-0408">Iron</keyword>
<evidence type="ECO:0000256" key="4">
    <source>
        <dbReference type="ARBA" id="ARBA00005096"/>
    </source>
</evidence>
<dbReference type="Pfam" id="PF04324">
    <property type="entry name" value="Fer2_BFD"/>
    <property type="match status" value="2"/>
</dbReference>
<comment type="cofactor">
    <cofactor evidence="16">
        <name>[2Fe-2S] cluster</name>
        <dbReference type="ChEBI" id="CHEBI:190135"/>
    </cofactor>
</comment>
<evidence type="ECO:0000256" key="10">
    <source>
        <dbReference type="ARBA" id="ARBA00022723"/>
    </source>
</evidence>
<feature type="domain" description="Nitrite/Sulfite reductase ferredoxin-like" evidence="19">
    <location>
        <begin position="557"/>
        <end position="620"/>
    </location>
</feature>
<comment type="caution">
    <text evidence="23">The sequence shown here is derived from an EMBL/GenBank/DDBJ whole genome shotgun (WGS) entry which is preliminary data.</text>
</comment>
<dbReference type="CDD" id="cd19944">
    <property type="entry name" value="NirB_Fer2_BFD-like_2"/>
    <property type="match status" value="1"/>
</dbReference>
<evidence type="ECO:0000313" key="24">
    <source>
        <dbReference type="Proteomes" id="UP001320831"/>
    </source>
</evidence>
<dbReference type="InterPro" id="IPR005117">
    <property type="entry name" value="NiRdtase/SiRdtase_haem-b_fer"/>
</dbReference>
<dbReference type="InterPro" id="IPR036188">
    <property type="entry name" value="FAD/NAD-bd_sf"/>
</dbReference>
<accession>A0ABT2LQ32</accession>
<evidence type="ECO:0000256" key="16">
    <source>
        <dbReference type="ARBA" id="ARBA00034078"/>
    </source>
</evidence>
<dbReference type="InterPro" id="IPR017121">
    <property type="entry name" value="Nitrite_Rdtase_lsu"/>
</dbReference>
<dbReference type="InterPro" id="IPR012744">
    <property type="entry name" value="Nitri_red_NirB"/>
</dbReference>
<dbReference type="InterPro" id="IPR007419">
    <property type="entry name" value="BFD-like_2Fe2S-bd_dom"/>
</dbReference>
<dbReference type="Gene3D" id="3.50.50.60">
    <property type="entry name" value="FAD/NAD(P)-binding domain"/>
    <property type="match status" value="2"/>
</dbReference>
<dbReference type="Gene3D" id="3.90.480.10">
    <property type="entry name" value="Sulfite Reductase Hemoprotein,Domain 2"/>
    <property type="match status" value="1"/>
</dbReference>
<evidence type="ECO:0000259" key="21">
    <source>
        <dbReference type="Pfam" id="PF07992"/>
    </source>
</evidence>
<dbReference type="Pfam" id="PF07992">
    <property type="entry name" value="Pyr_redox_2"/>
    <property type="match status" value="1"/>
</dbReference>
<evidence type="ECO:0000256" key="8">
    <source>
        <dbReference type="ARBA" id="ARBA00022630"/>
    </source>
</evidence>
<evidence type="ECO:0000256" key="2">
    <source>
        <dbReference type="ARBA" id="ARBA00001966"/>
    </source>
</evidence>
<evidence type="ECO:0000259" key="22">
    <source>
        <dbReference type="Pfam" id="PF18267"/>
    </source>
</evidence>
<comment type="cofactor">
    <cofactor evidence="2">
        <name>[4Fe-4S] cluster</name>
        <dbReference type="ChEBI" id="CHEBI:49883"/>
    </cofactor>
</comment>
<evidence type="ECO:0000256" key="6">
    <source>
        <dbReference type="ARBA" id="ARBA00022485"/>
    </source>
</evidence>
<dbReference type="SUPFAM" id="SSF51905">
    <property type="entry name" value="FAD/NAD(P)-binding domain"/>
    <property type="match status" value="2"/>
</dbReference>
<feature type="domain" description="BFD-like [2Fe-2S]-binding" evidence="20">
    <location>
        <begin position="419"/>
        <end position="466"/>
    </location>
</feature>
<dbReference type="InterPro" id="IPR045854">
    <property type="entry name" value="NO2/SO3_Rdtase_4Fe4S_sf"/>
</dbReference>
<evidence type="ECO:0000256" key="15">
    <source>
        <dbReference type="ARBA" id="ARBA00023063"/>
    </source>
</evidence>
<feature type="domain" description="NADH-rubredoxin oxidoreductase C-terminal" evidence="22">
    <location>
        <begin position="315"/>
        <end position="382"/>
    </location>
</feature>
<evidence type="ECO:0000256" key="3">
    <source>
        <dbReference type="ARBA" id="ARBA00001974"/>
    </source>
</evidence>
<feature type="domain" description="BFD-like [2Fe-2S]-binding" evidence="20">
    <location>
        <begin position="482"/>
        <end position="531"/>
    </location>
</feature>
<dbReference type="InterPro" id="IPR041575">
    <property type="entry name" value="Rubredoxin_C"/>
</dbReference>